<dbReference type="AlphaFoldDB" id="A0A6A5SV62"/>
<name>A0A6A5SV62_9PLEO</name>
<protein>
    <submittedName>
        <fullName evidence="2">Uncharacterized protein</fullName>
    </submittedName>
</protein>
<dbReference type="OrthoDB" id="3695316at2759"/>
<organism evidence="2 3">
    <name type="scientific">Clathrospora elynae</name>
    <dbReference type="NCBI Taxonomy" id="706981"/>
    <lineage>
        <taxon>Eukaryota</taxon>
        <taxon>Fungi</taxon>
        <taxon>Dikarya</taxon>
        <taxon>Ascomycota</taxon>
        <taxon>Pezizomycotina</taxon>
        <taxon>Dothideomycetes</taxon>
        <taxon>Pleosporomycetidae</taxon>
        <taxon>Pleosporales</taxon>
        <taxon>Diademaceae</taxon>
        <taxon>Clathrospora</taxon>
    </lineage>
</organism>
<evidence type="ECO:0000256" key="1">
    <source>
        <dbReference type="SAM" id="MobiDB-lite"/>
    </source>
</evidence>
<accession>A0A6A5SV62</accession>
<dbReference type="Proteomes" id="UP000800038">
    <property type="component" value="Unassembled WGS sequence"/>
</dbReference>
<evidence type="ECO:0000313" key="3">
    <source>
        <dbReference type="Proteomes" id="UP000800038"/>
    </source>
</evidence>
<proteinExistence type="predicted"/>
<dbReference type="EMBL" id="ML976023">
    <property type="protein sequence ID" value="KAF1943602.1"/>
    <property type="molecule type" value="Genomic_DNA"/>
</dbReference>
<evidence type="ECO:0000313" key="2">
    <source>
        <dbReference type="EMBL" id="KAF1943602.1"/>
    </source>
</evidence>
<gene>
    <name evidence="2" type="ORF">EJ02DRAFT_453080</name>
</gene>
<feature type="region of interest" description="Disordered" evidence="1">
    <location>
        <begin position="1"/>
        <end position="32"/>
    </location>
</feature>
<sequence length="151" mass="16941">MTAPPQDEQYEPLGDFASLQRKETAPPTGFERNEWAALTEGFTNEQDEILAILVQRGSGGSRKGRPTNYRAPFTGALSATLRAVAQRNCKATQGDEDRMLTLASDSDRSAKSSLMKKLRANGRAHDKNYVARAVEEMEEKRFRECKSEEWL</sequence>
<reference evidence="2" key="1">
    <citation type="journal article" date="2020" name="Stud. Mycol.">
        <title>101 Dothideomycetes genomes: a test case for predicting lifestyles and emergence of pathogens.</title>
        <authorList>
            <person name="Haridas S."/>
            <person name="Albert R."/>
            <person name="Binder M."/>
            <person name="Bloem J."/>
            <person name="Labutti K."/>
            <person name="Salamov A."/>
            <person name="Andreopoulos B."/>
            <person name="Baker S."/>
            <person name="Barry K."/>
            <person name="Bills G."/>
            <person name="Bluhm B."/>
            <person name="Cannon C."/>
            <person name="Castanera R."/>
            <person name="Culley D."/>
            <person name="Daum C."/>
            <person name="Ezra D."/>
            <person name="Gonzalez J."/>
            <person name="Henrissat B."/>
            <person name="Kuo A."/>
            <person name="Liang C."/>
            <person name="Lipzen A."/>
            <person name="Lutzoni F."/>
            <person name="Magnuson J."/>
            <person name="Mondo S."/>
            <person name="Nolan M."/>
            <person name="Ohm R."/>
            <person name="Pangilinan J."/>
            <person name="Park H.-J."/>
            <person name="Ramirez L."/>
            <person name="Alfaro M."/>
            <person name="Sun H."/>
            <person name="Tritt A."/>
            <person name="Yoshinaga Y."/>
            <person name="Zwiers L.-H."/>
            <person name="Turgeon B."/>
            <person name="Goodwin S."/>
            <person name="Spatafora J."/>
            <person name="Crous P."/>
            <person name="Grigoriev I."/>
        </authorList>
    </citation>
    <scope>NUCLEOTIDE SEQUENCE</scope>
    <source>
        <strain evidence="2">CBS 161.51</strain>
    </source>
</reference>
<keyword evidence="3" id="KW-1185">Reference proteome</keyword>